<evidence type="ECO:0000256" key="1">
    <source>
        <dbReference type="SAM" id="Phobius"/>
    </source>
</evidence>
<dbReference type="PANTHER" id="PTHR39948">
    <property type="entry name" value="GEO11419P1"/>
    <property type="match status" value="1"/>
</dbReference>
<keyword evidence="1" id="KW-0472">Membrane</keyword>
<keyword evidence="3" id="KW-1185">Reference proteome</keyword>
<dbReference type="EMBL" id="KQ971354">
    <property type="protein sequence ID" value="KYB26380.1"/>
    <property type="molecule type" value="Genomic_DNA"/>
</dbReference>
<reference evidence="2 3" key="2">
    <citation type="journal article" date="2010" name="Nucleic Acids Res.">
        <title>BeetleBase in 2010: revisions to provide comprehensive genomic information for Tribolium castaneum.</title>
        <authorList>
            <person name="Kim H.S."/>
            <person name="Murphy T."/>
            <person name="Xia J."/>
            <person name="Caragea D."/>
            <person name="Park Y."/>
            <person name="Beeman R.W."/>
            <person name="Lorenzen M.D."/>
            <person name="Butcher S."/>
            <person name="Manak J.R."/>
            <person name="Brown S.J."/>
        </authorList>
    </citation>
    <scope>GENOME REANNOTATION</scope>
    <source>
        <strain evidence="2 3">Georgia GA2</strain>
    </source>
</reference>
<gene>
    <name evidence="2" type="primary">AUGUSTUS-3.0.2_34800</name>
    <name evidence="2" type="ORF">TcasGA2_TC034800</name>
</gene>
<dbReference type="InParanoid" id="A0A139WEJ7"/>
<accession>A0A139WEJ7</accession>
<dbReference type="FunCoup" id="A0A139WEJ7">
    <property type="interactions" value="2"/>
</dbReference>
<organism evidence="2 3">
    <name type="scientific">Tribolium castaneum</name>
    <name type="common">Red flour beetle</name>
    <dbReference type="NCBI Taxonomy" id="7070"/>
    <lineage>
        <taxon>Eukaryota</taxon>
        <taxon>Metazoa</taxon>
        <taxon>Ecdysozoa</taxon>
        <taxon>Arthropoda</taxon>
        <taxon>Hexapoda</taxon>
        <taxon>Insecta</taxon>
        <taxon>Pterygota</taxon>
        <taxon>Neoptera</taxon>
        <taxon>Endopterygota</taxon>
        <taxon>Coleoptera</taxon>
        <taxon>Polyphaga</taxon>
        <taxon>Cucujiformia</taxon>
        <taxon>Tenebrionidae</taxon>
        <taxon>Tenebrionidae incertae sedis</taxon>
        <taxon>Tribolium</taxon>
    </lineage>
</organism>
<reference evidence="2 3" key="1">
    <citation type="journal article" date="2008" name="Nature">
        <title>The genome of the model beetle and pest Tribolium castaneum.</title>
        <authorList>
            <consortium name="Tribolium Genome Sequencing Consortium"/>
            <person name="Richards S."/>
            <person name="Gibbs R.A."/>
            <person name="Weinstock G.M."/>
            <person name="Brown S.J."/>
            <person name="Denell R."/>
            <person name="Beeman R.W."/>
            <person name="Gibbs R."/>
            <person name="Beeman R.W."/>
            <person name="Brown S.J."/>
            <person name="Bucher G."/>
            <person name="Friedrich M."/>
            <person name="Grimmelikhuijzen C.J."/>
            <person name="Klingler M."/>
            <person name="Lorenzen M."/>
            <person name="Richards S."/>
            <person name="Roth S."/>
            <person name="Schroder R."/>
            <person name="Tautz D."/>
            <person name="Zdobnov E.M."/>
            <person name="Muzny D."/>
            <person name="Gibbs R.A."/>
            <person name="Weinstock G.M."/>
            <person name="Attaway T."/>
            <person name="Bell S."/>
            <person name="Buhay C.J."/>
            <person name="Chandrabose M.N."/>
            <person name="Chavez D."/>
            <person name="Clerk-Blankenburg K.P."/>
            <person name="Cree A."/>
            <person name="Dao M."/>
            <person name="Davis C."/>
            <person name="Chacko J."/>
            <person name="Dinh H."/>
            <person name="Dugan-Rocha S."/>
            <person name="Fowler G."/>
            <person name="Garner T.T."/>
            <person name="Garnes J."/>
            <person name="Gnirke A."/>
            <person name="Hawes A."/>
            <person name="Hernandez J."/>
            <person name="Hines S."/>
            <person name="Holder M."/>
            <person name="Hume J."/>
            <person name="Jhangiani S.N."/>
            <person name="Joshi V."/>
            <person name="Khan Z.M."/>
            <person name="Jackson L."/>
            <person name="Kovar C."/>
            <person name="Kowis A."/>
            <person name="Lee S."/>
            <person name="Lewis L.R."/>
            <person name="Margolis J."/>
            <person name="Morgan M."/>
            <person name="Nazareth L.V."/>
            <person name="Nguyen N."/>
            <person name="Okwuonu G."/>
            <person name="Parker D."/>
            <person name="Richards S."/>
            <person name="Ruiz S.J."/>
            <person name="Santibanez J."/>
            <person name="Savard J."/>
            <person name="Scherer S.E."/>
            <person name="Schneider B."/>
            <person name="Sodergren E."/>
            <person name="Tautz D."/>
            <person name="Vattahil S."/>
            <person name="Villasana D."/>
            <person name="White C.S."/>
            <person name="Wright R."/>
            <person name="Park Y."/>
            <person name="Beeman R.W."/>
            <person name="Lord J."/>
            <person name="Oppert B."/>
            <person name="Lorenzen M."/>
            <person name="Brown S."/>
            <person name="Wang L."/>
            <person name="Savard J."/>
            <person name="Tautz D."/>
            <person name="Richards S."/>
            <person name="Weinstock G."/>
            <person name="Gibbs R.A."/>
            <person name="Liu Y."/>
            <person name="Worley K."/>
            <person name="Weinstock G."/>
            <person name="Elsik C.G."/>
            <person name="Reese J.T."/>
            <person name="Elhaik E."/>
            <person name="Landan G."/>
            <person name="Graur D."/>
            <person name="Arensburger P."/>
            <person name="Atkinson P."/>
            <person name="Beeman R.W."/>
            <person name="Beidler J."/>
            <person name="Brown S.J."/>
            <person name="Demuth J.P."/>
            <person name="Drury D.W."/>
            <person name="Du Y.Z."/>
            <person name="Fujiwara H."/>
            <person name="Lorenzen M."/>
            <person name="Maselli V."/>
            <person name="Osanai M."/>
            <person name="Park Y."/>
            <person name="Robertson H.M."/>
            <person name="Tu Z."/>
            <person name="Wang J.J."/>
            <person name="Wang S."/>
            <person name="Richards S."/>
            <person name="Song H."/>
            <person name="Zhang L."/>
            <person name="Sodergren E."/>
            <person name="Werner D."/>
            <person name="Stanke M."/>
            <person name="Morgenstern B."/>
            <person name="Solovyev V."/>
            <person name="Kosarev P."/>
            <person name="Brown G."/>
            <person name="Chen H.C."/>
            <person name="Ermolaeva O."/>
            <person name="Hlavina W."/>
            <person name="Kapustin Y."/>
            <person name="Kiryutin B."/>
            <person name="Kitts P."/>
            <person name="Maglott D."/>
            <person name="Pruitt K."/>
            <person name="Sapojnikov V."/>
            <person name="Souvorov A."/>
            <person name="Mackey A.J."/>
            <person name="Waterhouse R.M."/>
            <person name="Wyder S."/>
            <person name="Zdobnov E.M."/>
            <person name="Zdobnov E.M."/>
            <person name="Wyder S."/>
            <person name="Kriventseva E.V."/>
            <person name="Kadowaki T."/>
            <person name="Bork P."/>
            <person name="Aranda M."/>
            <person name="Bao R."/>
            <person name="Beermann A."/>
            <person name="Berns N."/>
            <person name="Bolognesi R."/>
            <person name="Bonneton F."/>
            <person name="Bopp D."/>
            <person name="Brown S.J."/>
            <person name="Bucher G."/>
            <person name="Butts T."/>
            <person name="Chaumot A."/>
            <person name="Denell R.E."/>
            <person name="Ferrier D.E."/>
            <person name="Friedrich M."/>
            <person name="Gordon C.M."/>
            <person name="Jindra M."/>
            <person name="Klingler M."/>
            <person name="Lan Q."/>
            <person name="Lattorff H.M."/>
            <person name="Laudet V."/>
            <person name="von Levetsow C."/>
            <person name="Liu Z."/>
            <person name="Lutz R."/>
            <person name="Lynch J.A."/>
            <person name="da Fonseca R.N."/>
            <person name="Posnien N."/>
            <person name="Reuter R."/>
            <person name="Roth S."/>
            <person name="Savard J."/>
            <person name="Schinko J.B."/>
            <person name="Schmitt C."/>
            <person name="Schoppmeier M."/>
            <person name="Schroder R."/>
            <person name="Shippy T.D."/>
            <person name="Simonnet F."/>
            <person name="Marques-Souza H."/>
            <person name="Tautz D."/>
            <person name="Tomoyasu Y."/>
            <person name="Trauner J."/>
            <person name="Van der Zee M."/>
            <person name="Vervoort M."/>
            <person name="Wittkopp N."/>
            <person name="Wimmer E.A."/>
            <person name="Yang X."/>
            <person name="Jones A.K."/>
            <person name="Sattelle D.B."/>
            <person name="Ebert P.R."/>
            <person name="Nelson D."/>
            <person name="Scott J.G."/>
            <person name="Beeman R.W."/>
            <person name="Muthukrishnan S."/>
            <person name="Kramer K.J."/>
            <person name="Arakane Y."/>
            <person name="Beeman R.W."/>
            <person name="Zhu Q."/>
            <person name="Hogenkamp D."/>
            <person name="Dixit R."/>
            <person name="Oppert B."/>
            <person name="Jiang H."/>
            <person name="Zou Z."/>
            <person name="Marshall J."/>
            <person name="Elpidina E."/>
            <person name="Vinokurov K."/>
            <person name="Oppert C."/>
            <person name="Zou Z."/>
            <person name="Evans J."/>
            <person name="Lu Z."/>
            <person name="Zhao P."/>
            <person name="Sumathipala N."/>
            <person name="Altincicek B."/>
            <person name="Vilcinskas A."/>
            <person name="Williams M."/>
            <person name="Hultmark D."/>
            <person name="Hetru C."/>
            <person name="Jiang H."/>
            <person name="Grimmelikhuijzen C.J."/>
            <person name="Hauser F."/>
            <person name="Cazzamali G."/>
            <person name="Williamson M."/>
            <person name="Park Y."/>
            <person name="Li B."/>
            <person name="Tanaka Y."/>
            <person name="Predel R."/>
            <person name="Neupert S."/>
            <person name="Schachtner J."/>
            <person name="Verleyen P."/>
            <person name="Raible F."/>
            <person name="Bork P."/>
            <person name="Friedrich M."/>
            <person name="Walden K.K."/>
            <person name="Robertson H.M."/>
            <person name="Angeli S."/>
            <person name="Foret S."/>
            <person name="Bucher G."/>
            <person name="Schuetz S."/>
            <person name="Maleszka R."/>
            <person name="Wimmer E.A."/>
            <person name="Beeman R.W."/>
            <person name="Lorenzen M."/>
            <person name="Tomoyasu Y."/>
            <person name="Miller S.C."/>
            <person name="Grossmann D."/>
            <person name="Bucher G."/>
        </authorList>
    </citation>
    <scope>NUCLEOTIDE SEQUENCE [LARGE SCALE GENOMIC DNA]</scope>
    <source>
        <strain evidence="2 3">Georgia GA2</strain>
    </source>
</reference>
<evidence type="ECO:0000313" key="2">
    <source>
        <dbReference type="EMBL" id="KYB26380.1"/>
    </source>
</evidence>
<protein>
    <submittedName>
        <fullName evidence="2">Uncharacterized protein</fullName>
    </submittedName>
</protein>
<evidence type="ECO:0000313" key="3">
    <source>
        <dbReference type="Proteomes" id="UP000007266"/>
    </source>
</evidence>
<feature type="transmembrane region" description="Helical" evidence="1">
    <location>
        <begin position="7"/>
        <end position="32"/>
    </location>
</feature>
<sequence>MAKNPIYFIFWFVPFCFSFIIALLSALGYVFLYPLALCVNLCVEFTDLLLKGIQLPHTFAKKMIHCERISGGYDPVK</sequence>
<dbReference type="Proteomes" id="UP000007266">
    <property type="component" value="Linkage group 7"/>
</dbReference>
<keyword evidence="1" id="KW-1133">Transmembrane helix</keyword>
<proteinExistence type="predicted"/>
<keyword evidence="1" id="KW-0812">Transmembrane</keyword>
<dbReference type="PANTHER" id="PTHR39948:SF1">
    <property type="entry name" value="GEO11419P1"/>
    <property type="match status" value="1"/>
</dbReference>
<dbReference type="AlphaFoldDB" id="A0A139WEJ7"/>
<name>A0A139WEJ7_TRICA</name>